<feature type="signal peptide" evidence="1">
    <location>
        <begin position="1"/>
        <end position="27"/>
    </location>
</feature>
<organism evidence="4 5">
    <name type="scientific">Flagellimonas taeanensis</name>
    <dbReference type="NCBI Taxonomy" id="1005926"/>
    <lineage>
        <taxon>Bacteria</taxon>
        <taxon>Pseudomonadati</taxon>
        <taxon>Bacteroidota</taxon>
        <taxon>Flavobacteriia</taxon>
        <taxon>Flavobacteriales</taxon>
        <taxon>Flavobacteriaceae</taxon>
        <taxon>Flagellimonas</taxon>
    </lineage>
</organism>
<protein>
    <submittedName>
        <fullName evidence="4">C-terminal domain of CHU protein family protein</fullName>
    </submittedName>
</protein>
<accession>A0A1M6Q9V9</accession>
<dbReference type="InterPro" id="IPR003599">
    <property type="entry name" value="Ig_sub"/>
</dbReference>
<dbReference type="EMBL" id="FOKU01000001">
    <property type="protein sequence ID" value="SFB69717.1"/>
    <property type="molecule type" value="Genomic_DNA"/>
</dbReference>
<dbReference type="Proteomes" id="UP000184031">
    <property type="component" value="Unassembled WGS sequence"/>
</dbReference>
<keyword evidence="6" id="KW-1185">Reference proteome</keyword>
<dbReference type="Proteomes" id="UP000198940">
    <property type="component" value="Unassembled WGS sequence"/>
</dbReference>
<dbReference type="SUPFAM" id="SSF48726">
    <property type="entry name" value="Immunoglobulin"/>
    <property type="match status" value="2"/>
</dbReference>
<evidence type="ECO:0000313" key="6">
    <source>
        <dbReference type="Proteomes" id="UP000198940"/>
    </source>
</evidence>
<comment type="caution">
    <text evidence="4">The sequence shown here is derived from an EMBL/GenBank/DDBJ whole genome shotgun (WGS) entry which is preliminary data.</text>
</comment>
<feature type="chain" id="PRO_5009920285" evidence="1">
    <location>
        <begin position="28"/>
        <end position="753"/>
    </location>
</feature>
<dbReference type="AlphaFoldDB" id="A0A1M6Q9V9"/>
<evidence type="ECO:0000256" key="1">
    <source>
        <dbReference type="SAM" id="SignalP"/>
    </source>
</evidence>
<gene>
    <name evidence="3" type="ORF">SAMN04487891_101498</name>
    <name evidence="4" type="ORF">SAMN05216293_0505</name>
</gene>
<proteinExistence type="predicted"/>
<evidence type="ECO:0000313" key="3">
    <source>
        <dbReference type="EMBL" id="SFB69717.1"/>
    </source>
</evidence>
<dbReference type="InterPro" id="IPR013783">
    <property type="entry name" value="Ig-like_fold"/>
</dbReference>
<dbReference type="RefSeq" id="WP_072876473.1">
    <property type="nucleotide sequence ID" value="NZ_FOKU01000001.1"/>
</dbReference>
<name>A0A1M6Q9V9_9FLAO</name>
<dbReference type="OrthoDB" id="678019at2"/>
<dbReference type="Pfam" id="PF13585">
    <property type="entry name" value="CHU_C"/>
    <property type="match status" value="1"/>
</dbReference>
<evidence type="ECO:0000313" key="4">
    <source>
        <dbReference type="EMBL" id="SHK16877.1"/>
    </source>
</evidence>
<keyword evidence="1" id="KW-0732">Signal</keyword>
<evidence type="ECO:0000259" key="2">
    <source>
        <dbReference type="SMART" id="SM00409"/>
    </source>
</evidence>
<feature type="domain" description="Immunoglobulin" evidence="2">
    <location>
        <begin position="249"/>
        <end position="325"/>
    </location>
</feature>
<dbReference type="STRING" id="1055723.SAMN05216293_0505"/>
<sequence>MKTNGSTYSILVLAMAFMLFGTSTLQAQVLNKPTPAPNPNIGSSRPWDAACASSGFNEYFVNFTWMPPMVNSNNVFILELSDSDGYFGSPTELARASDKNAVLDFEFKFSLPADTRGENFKFRVRSTSPAKTSPASDAYSMYFIDYNSPLLISENGSGSIPSGGEIQICGGGSVTLKPHNIPNASTYRYNWYRSGTLLSEKSESITVSDPGMYYVELDYGSVCSGAANTLSNYVTVNTGNSTGIAINGATNIEVCPGDPYMLEANISGQGYSYTWYKNGNVISGPTVNGSTYTINTSTSGFEGTYAVEIGGSGICKEKSAAVTVSATGSFDVTLANQENIVLLPSQTKTLSVNTTATSPTYQWYKNGTAISGATNSSLNINSIGEYYVEVTQNGGPCSAAPIASTKTTVVSPDSFDIEIDFVGTYTACENTDATLSLTAIHAVSDSGAKTDVTADLQSSFSYQWKWNGNLVNGETSKTITLSSHEKNGSYVLTGTIDDFNATSNTKEVKLMVNQSLQISANGTVLCEGGEAIVLTSSMDLSGLSFEWKKDGVVIDTSSESLTASETGAYELILKEYDCPLASNKVNVSAFDESLLVLDKPKDLIIIEGETKTITASGADSYEWYDAGNNLISSQDSYSFQEEGEYLLVASFGTCTVSRVITVTYRDMFAIPNVITANGDGINDLWVLPNTYSRDPNVLVTIFNERGEQVFSQAGYENNWPQSTTSFSKQSMIFYYKITRGGKSLKQGTITVIK</sequence>
<evidence type="ECO:0000313" key="5">
    <source>
        <dbReference type="Proteomes" id="UP000184031"/>
    </source>
</evidence>
<dbReference type="Gene3D" id="2.60.40.10">
    <property type="entry name" value="Immunoglobulins"/>
    <property type="match status" value="2"/>
</dbReference>
<dbReference type="EMBL" id="FRAT01000001">
    <property type="protein sequence ID" value="SHK16877.1"/>
    <property type="molecule type" value="Genomic_DNA"/>
</dbReference>
<reference evidence="4 5" key="1">
    <citation type="submission" date="2016-11" db="EMBL/GenBank/DDBJ databases">
        <authorList>
            <person name="Varghese N."/>
            <person name="Submissions S."/>
        </authorList>
    </citation>
    <scope>NUCLEOTIDE SEQUENCE [LARGE SCALE GENOMIC DNA]</scope>
    <source>
        <strain evidence="4 5">CGMCC 1.12174</strain>
        <strain evidence="3 6">DSM 26351</strain>
    </source>
</reference>
<feature type="domain" description="Immunoglobulin" evidence="2">
    <location>
        <begin position="337"/>
        <end position="410"/>
    </location>
</feature>
<feature type="domain" description="Immunoglobulin" evidence="2">
    <location>
        <begin position="600"/>
        <end position="665"/>
    </location>
</feature>
<dbReference type="InterPro" id="IPR036179">
    <property type="entry name" value="Ig-like_dom_sf"/>
</dbReference>
<dbReference type="SMART" id="SM00409">
    <property type="entry name" value="IG"/>
    <property type="match status" value="3"/>
</dbReference>